<evidence type="ECO:0000259" key="6">
    <source>
        <dbReference type="Pfam" id="PF01926"/>
    </source>
</evidence>
<dbReference type="InterPro" id="IPR016478">
    <property type="entry name" value="GTPase_MTG1"/>
</dbReference>
<accession>A0A077Z153</accession>
<evidence type="ECO:0000313" key="7">
    <source>
        <dbReference type="EMBL" id="CDW52335.1"/>
    </source>
</evidence>
<reference evidence="7" key="2">
    <citation type="submission" date="2014-03" db="EMBL/GenBank/DDBJ databases">
        <title>The whipworm genome and dual-species transcriptomics of an intimate host-pathogen interaction.</title>
        <authorList>
            <person name="Foth B.J."/>
            <person name="Tsai I.J."/>
            <person name="Reid A.J."/>
            <person name="Bancroft A.J."/>
            <person name="Nichol S."/>
            <person name="Tracey A."/>
            <person name="Holroyd N."/>
            <person name="Cotton J.A."/>
            <person name="Stanley E.J."/>
            <person name="Zarowiecki M."/>
            <person name="Liu J.Z."/>
            <person name="Huckvale T."/>
            <person name="Cooper P.J."/>
            <person name="Grencis R.K."/>
            <person name="Berriman M."/>
        </authorList>
    </citation>
    <scope>NUCLEOTIDE SEQUENCE [LARGE SCALE GENOMIC DNA]</scope>
</reference>
<reference evidence="7" key="1">
    <citation type="submission" date="2014-01" db="EMBL/GenBank/DDBJ databases">
        <authorList>
            <person name="Aslett M."/>
        </authorList>
    </citation>
    <scope>NUCLEOTIDE SEQUENCE</scope>
</reference>
<dbReference type="CDD" id="cd01856">
    <property type="entry name" value="YlqF"/>
    <property type="match status" value="1"/>
</dbReference>
<name>A0A077Z153_TRITR</name>
<dbReference type="Gene3D" id="1.10.1580.10">
    <property type="match status" value="1"/>
</dbReference>
<dbReference type="GO" id="GO:0003924">
    <property type="term" value="F:GTPase activity"/>
    <property type="evidence" value="ECO:0007669"/>
    <property type="project" value="TreeGrafter"/>
</dbReference>
<dbReference type="Pfam" id="PF01926">
    <property type="entry name" value="MMR_HSR1"/>
    <property type="match status" value="1"/>
</dbReference>
<keyword evidence="8" id="KW-1185">Reference proteome</keyword>
<evidence type="ECO:0000313" key="8">
    <source>
        <dbReference type="Proteomes" id="UP000030665"/>
    </source>
</evidence>
<evidence type="ECO:0000256" key="5">
    <source>
        <dbReference type="PIRSR" id="PIRSR006230-1"/>
    </source>
</evidence>
<evidence type="ECO:0000256" key="2">
    <source>
        <dbReference type="ARBA" id="ARBA00023134"/>
    </source>
</evidence>
<dbReference type="GO" id="GO:0005525">
    <property type="term" value="F:GTP binding"/>
    <property type="evidence" value="ECO:0007669"/>
    <property type="project" value="UniProtKB-KW"/>
</dbReference>
<organism evidence="7 8">
    <name type="scientific">Trichuris trichiura</name>
    <name type="common">Whipworm</name>
    <name type="synonym">Trichocephalus trichiurus</name>
    <dbReference type="NCBI Taxonomy" id="36087"/>
    <lineage>
        <taxon>Eukaryota</taxon>
        <taxon>Metazoa</taxon>
        <taxon>Ecdysozoa</taxon>
        <taxon>Nematoda</taxon>
        <taxon>Enoplea</taxon>
        <taxon>Dorylaimia</taxon>
        <taxon>Trichinellida</taxon>
        <taxon>Trichuridae</taxon>
        <taxon>Trichuris</taxon>
    </lineage>
</organism>
<dbReference type="SUPFAM" id="SSF52540">
    <property type="entry name" value="P-loop containing nucleoside triphosphate hydrolases"/>
    <property type="match status" value="1"/>
</dbReference>
<dbReference type="Gene3D" id="3.40.50.300">
    <property type="entry name" value="P-loop containing nucleotide triphosphate hydrolases"/>
    <property type="match status" value="1"/>
</dbReference>
<dbReference type="GO" id="GO:0005743">
    <property type="term" value="C:mitochondrial inner membrane"/>
    <property type="evidence" value="ECO:0007669"/>
    <property type="project" value="UniProtKB-SubCell"/>
</dbReference>
<keyword evidence="4" id="KW-0496">Mitochondrion</keyword>
<keyword evidence="1 4" id="KW-0547">Nucleotide-binding</keyword>
<gene>
    <name evidence="7" type="ORF">TTRE_0000059401</name>
</gene>
<feature type="binding site" evidence="5">
    <location>
        <begin position="78"/>
        <end position="81"/>
    </location>
    <ligand>
        <name>GTP</name>
        <dbReference type="ChEBI" id="CHEBI:37565"/>
    </ligand>
</feature>
<protein>
    <recommendedName>
        <fullName evidence="4">Mitochondrial GTPase 1</fullName>
    </recommendedName>
</protein>
<dbReference type="Proteomes" id="UP000030665">
    <property type="component" value="Unassembled WGS sequence"/>
</dbReference>
<comment type="subcellular location">
    <subcellularLocation>
        <location evidence="4">Mitochondrion inner membrane</location>
        <topology evidence="4">Peripheral membrane protein</topology>
    </subcellularLocation>
</comment>
<dbReference type="AlphaFoldDB" id="A0A077Z153"/>
<comment type="function">
    <text evidence="3 4">Plays a role in the regulation of the mitochondrial ribosome assembly and of translational activity. Displays mitochondrial GTPase activity.</text>
</comment>
<evidence type="ECO:0000256" key="3">
    <source>
        <dbReference type="ARBA" id="ARBA00045284"/>
    </source>
</evidence>
<dbReference type="PANTHER" id="PTHR45782:SF4">
    <property type="entry name" value="MITOCHONDRIAL RIBOSOME-ASSOCIATED GTPASE 1"/>
    <property type="match status" value="1"/>
</dbReference>
<comment type="similarity">
    <text evidence="4">Belongs to the TRAFAC class YlqF/YawG GTPase family. MTG1 subfamily.</text>
</comment>
<dbReference type="InterPro" id="IPR006073">
    <property type="entry name" value="GTP-bd"/>
</dbReference>
<evidence type="ECO:0000256" key="1">
    <source>
        <dbReference type="ARBA" id="ARBA00022741"/>
    </source>
</evidence>
<dbReference type="InterPro" id="IPR027417">
    <property type="entry name" value="P-loop_NTPase"/>
</dbReference>
<feature type="binding site" evidence="5">
    <location>
        <position position="205"/>
    </location>
    <ligand>
        <name>GTP</name>
        <dbReference type="ChEBI" id="CHEBI:37565"/>
    </ligand>
</feature>
<dbReference type="PIRSF" id="PIRSF006230">
    <property type="entry name" value="MG442"/>
    <property type="match status" value="1"/>
</dbReference>
<dbReference type="PANTHER" id="PTHR45782">
    <property type="entry name" value="MITOCHONDRIAL RIBOSOME-ASSOCIATED GTPASE 1"/>
    <property type="match status" value="1"/>
</dbReference>
<proteinExistence type="inferred from homology"/>
<keyword evidence="2 4" id="KW-0342">GTP-binding</keyword>
<dbReference type="STRING" id="36087.A0A077Z153"/>
<sequence length="326" mass="37376">MAKGAVMGLRRHFVLPESFRLETWFPAHMFSGMKKMQAKLRSVDCIVEVHDARIPFTGRNRQFNRLLFKGKPNLLFLNKADLAGSLHRRQVAERLANNGEEGEVIFGSFKSSDKRKTCFALMHQLRRAIEGEMRFHREGLAEYNVMIVGIPNVGKSSLINALRECFTDLNVNACRVGRKPGITRSVTSRVRISDRPLIYMFDTPGVLTPEIYVNRRVHPESVLKLGLCECLPDERVGVELLADYLLYFCNRQDRSAYVSQLQLDDTCDDIDRVLRHLAEKEELKKRIVLYGNTETLLDTECAAKKFIQLFRRGHLGDQFLDVDALT</sequence>
<evidence type="ECO:0000256" key="4">
    <source>
        <dbReference type="PIRNR" id="PIRNR006230"/>
    </source>
</evidence>
<feature type="domain" description="G" evidence="6">
    <location>
        <begin position="144"/>
        <end position="208"/>
    </location>
</feature>
<dbReference type="OrthoDB" id="269151at2759"/>
<dbReference type="InterPro" id="IPR023179">
    <property type="entry name" value="GTP-bd_ortho_bundle_sf"/>
</dbReference>
<dbReference type="GO" id="GO:0032543">
    <property type="term" value="P:mitochondrial translation"/>
    <property type="evidence" value="ECO:0007669"/>
    <property type="project" value="TreeGrafter"/>
</dbReference>
<feature type="binding site" evidence="5">
    <location>
        <begin position="152"/>
        <end position="157"/>
    </location>
    <ligand>
        <name>GTP</name>
        <dbReference type="ChEBI" id="CHEBI:37565"/>
    </ligand>
</feature>
<dbReference type="EMBL" id="HG805819">
    <property type="protein sequence ID" value="CDW52335.1"/>
    <property type="molecule type" value="Genomic_DNA"/>
</dbReference>